<proteinExistence type="predicted"/>
<dbReference type="EMBL" id="AWTV01000006">
    <property type="protein sequence ID" value="KIH92277.1"/>
    <property type="molecule type" value="Genomic_DNA"/>
</dbReference>
<evidence type="ECO:0000313" key="3">
    <source>
        <dbReference type="Proteomes" id="UP000031575"/>
    </source>
</evidence>
<dbReference type="VEuPathDB" id="FungiDB:SPBR_02973"/>
<dbReference type="RefSeq" id="XP_040620287.1">
    <property type="nucleotide sequence ID" value="XM_040761276.1"/>
</dbReference>
<reference evidence="2 3" key="1">
    <citation type="journal article" date="2014" name="BMC Genomics">
        <title>Comparative genomics of the major fungal agents of human and animal Sporotrichosis: Sporothrix schenckii and Sporothrix brasiliensis.</title>
        <authorList>
            <person name="Teixeira M.M."/>
            <person name="de Almeida L.G."/>
            <person name="Kubitschek-Barreira P."/>
            <person name="Alves F.L."/>
            <person name="Kioshima E.S."/>
            <person name="Abadio A.K."/>
            <person name="Fernandes L."/>
            <person name="Derengowski L.S."/>
            <person name="Ferreira K.S."/>
            <person name="Souza R.C."/>
            <person name="Ruiz J.C."/>
            <person name="de Andrade N.C."/>
            <person name="Paes H.C."/>
            <person name="Nicola A.M."/>
            <person name="Albuquerque P."/>
            <person name="Gerber A.L."/>
            <person name="Martins V.P."/>
            <person name="Peconick L.D."/>
            <person name="Neto A.V."/>
            <person name="Chaucanez C.B."/>
            <person name="Silva P.A."/>
            <person name="Cunha O.L."/>
            <person name="de Oliveira F.F."/>
            <person name="dos Santos T.C."/>
            <person name="Barros A.L."/>
            <person name="Soares M.A."/>
            <person name="de Oliveira L.M."/>
            <person name="Marini M.M."/>
            <person name="Villalobos-Duno H."/>
            <person name="Cunha M.M."/>
            <person name="de Hoog S."/>
            <person name="da Silveira J.F."/>
            <person name="Henrissat B."/>
            <person name="Nino-Vega G.A."/>
            <person name="Cisalpino P.S."/>
            <person name="Mora-Montes H.M."/>
            <person name="Almeida S.R."/>
            <person name="Stajich J.E."/>
            <person name="Lopes-Bezerra L.M."/>
            <person name="Vasconcelos A.T."/>
            <person name="Felipe M.S."/>
        </authorList>
    </citation>
    <scope>NUCLEOTIDE SEQUENCE [LARGE SCALE GENOMIC DNA]</scope>
    <source>
        <strain evidence="2 3">5110</strain>
    </source>
</reference>
<name>A0A0C2J5F2_9PEZI</name>
<feature type="region of interest" description="Disordered" evidence="1">
    <location>
        <begin position="1"/>
        <end position="138"/>
    </location>
</feature>
<organism evidence="2 3">
    <name type="scientific">Sporothrix brasiliensis 5110</name>
    <dbReference type="NCBI Taxonomy" id="1398154"/>
    <lineage>
        <taxon>Eukaryota</taxon>
        <taxon>Fungi</taxon>
        <taxon>Dikarya</taxon>
        <taxon>Ascomycota</taxon>
        <taxon>Pezizomycotina</taxon>
        <taxon>Sordariomycetes</taxon>
        <taxon>Sordariomycetidae</taxon>
        <taxon>Ophiostomatales</taxon>
        <taxon>Ophiostomataceae</taxon>
        <taxon>Sporothrix</taxon>
    </lineage>
</organism>
<gene>
    <name evidence="2" type="ORF">SPBR_02973</name>
</gene>
<protein>
    <submittedName>
        <fullName evidence="2">Uncharacterized protein</fullName>
    </submittedName>
</protein>
<dbReference type="HOGENOM" id="CLU_1344016_0_0_1"/>
<feature type="compositionally biased region" description="Polar residues" evidence="1">
    <location>
        <begin position="31"/>
        <end position="44"/>
    </location>
</feature>
<feature type="compositionally biased region" description="Low complexity" evidence="1">
    <location>
        <begin position="97"/>
        <end position="108"/>
    </location>
</feature>
<dbReference type="GeneID" id="63676197"/>
<sequence>MDPGTPSRPPDYYLGYTGDSDSHGAHDSLTGAATTQSHTTSTNPAAVRLLTSMDGGGTLDDDALTPPSLRTSGAQSLHRGSISAVPPQLPEIRPLGSSTSKVAAAVSTLEQREQRKRRQQREQCGRLQEANVPPFGGHEQAVGAPHKTVKFVQDQCLHESQSFIHRSAHHDATTARLIVLAFSRSARRLASLNFAYAAMDAVTP</sequence>
<accession>A0A0C2J5F2</accession>
<comment type="caution">
    <text evidence="2">The sequence shown here is derived from an EMBL/GenBank/DDBJ whole genome shotgun (WGS) entry which is preliminary data.</text>
</comment>
<dbReference type="Proteomes" id="UP000031575">
    <property type="component" value="Unassembled WGS sequence"/>
</dbReference>
<keyword evidence="3" id="KW-1185">Reference proteome</keyword>
<evidence type="ECO:0000313" key="2">
    <source>
        <dbReference type="EMBL" id="KIH92277.1"/>
    </source>
</evidence>
<evidence type="ECO:0000256" key="1">
    <source>
        <dbReference type="SAM" id="MobiDB-lite"/>
    </source>
</evidence>
<dbReference type="AlphaFoldDB" id="A0A0C2J5F2"/>